<keyword evidence="5" id="KW-1185">Reference proteome</keyword>
<feature type="chain" id="PRO_5040445914" evidence="3">
    <location>
        <begin position="27"/>
        <end position="396"/>
    </location>
</feature>
<dbReference type="PANTHER" id="PTHR16861">
    <property type="entry name" value="GLYCOPROTEIN 38"/>
    <property type="match status" value="1"/>
</dbReference>
<dbReference type="Proteomes" id="UP000799772">
    <property type="component" value="Unassembled WGS sequence"/>
</dbReference>
<feature type="region of interest" description="Disordered" evidence="1">
    <location>
        <begin position="298"/>
        <end position="329"/>
    </location>
</feature>
<dbReference type="OrthoDB" id="5425848at2759"/>
<feature type="signal peptide" evidence="3">
    <location>
        <begin position="1"/>
        <end position="26"/>
    </location>
</feature>
<feature type="compositionally biased region" description="Low complexity" evidence="1">
    <location>
        <begin position="366"/>
        <end position="383"/>
    </location>
</feature>
<keyword evidence="2" id="KW-0472">Membrane</keyword>
<keyword evidence="2" id="KW-1133">Transmembrane helix</keyword>
<organism evidence="4 5">
    <name type="scientific">Rhizodiscina lignyota</name>
    <dbReference type="NCBI Taxonomy" id="1504668"/>
    <lineage>
        <taxon>Eukaryota</taxon>
        <taxon>Fungi</taxon>
        <taxon>Dikarya</taxon>
        <taxon>Ascomycota</taxon>
        <taxon>Pezizomycotina</taxon>
        <taxon>Dothideomycetes</taxon>
        <taxon>Pleosporomycetidae</taxon>
        <taxon>Aulographales</taxon>
        <taxon>Rhizodiscinaceae</taxon>
        <taxon>Rhizodiscina</taxon>
    </lineage>
</organism>
<sequence length="396" mass="41260">MRFNSLPPALSCLALILLTSTAPTSATPYPKDYLDERDATSLQNSTIAKRCDNPCGWSGQLCCDAGQTCYTDSSNQAQCGDGSASGATVTQAATSAAGDSGYWQYYTSTWVDTALITTTAVYSSFVSQASATAEATGSSQSPSCDYAANESPCGSICCASGQYCFTSGQCEDAGNGGYTTTAVVAGTTASPPTRPTTISNSLTTETISPTTTVPFQTPVATGANVTVTGAQASSGGGGLSGGAIAGIVIGVIVGLILLALLCFCCIAKGLWDLFTGIIFGRRREQRRRTEEVFVEEHYHHGSASGGGGRVWYGDRPSRPSRANSPKRGGWGGWGTVAAGLGALGVGLAGKRALDKRKVRREEKSDISSSYYSYDYTSESSPSSVTQDRRTRRSSRR</sequence>
<proteinExistence type="predicted"/>
<dbReference type="EMBL" id="ML978122">
    <property type="protein sequence ID" value="KAF2103179.1"/>
    <property type="molecule type" value="Genomic_DNA"/>
</dbReference>
<protein>
    <submittedName>
        <fullName evidence="4">Uncharacterized protein</fullName>
    </submittedName>
</protein>
<evidence type="ECO:0000313" key="4">
    <source>
        <dbReference type="EMBL" id="KAF2103179.1"/>
    </source>
</evidence>
<keyword evidence="3" id="KW-0732">Signal</keyword>
<dbReference type="PANTHER" id="PTHR16861:SF10">
    <property type="entry name" value="MID2 DOMAIN-CONTAINING PROTEIN"/>
    <property type="match status" value="1"/>
</dbReference>
<evidence type="ECO:0000256" key="3">
    <source>
        <dbReference type="SAM" id="SignalP"/>
    </source>
</evidence>
<dbReference type="AlphaFoldDB" id="A0A9P4MF29"/>
<accession>A0A9P4MF29</accession>
<feature type="region of interest" description="Disordered" evidence="1">
    <location>
        <begin position="353"/>
        <end position="396"/>
    </location>
</feature>
<gene>
    <name evidence="4" type="ORF">NA57DRAFT_52709</name>
</gene>
<evidence type="ECO:0000256" key="1">
    <source>
        <dbReference type="SAM" id="MobiDB-lite"/>
    </source>
</evidence>
<reference evidence="4" key="1">
    <citation type="journal article" date="2020" name="Stud. Mycol.">
        <title>101 Dothideomycetes genomes: a test case for predicting lifestyles and emergence of pathogens.</title>
        <authorList>
            <person name="Haridas S."/>
            <person name="Albert R."/>
            <person name="Binder M."/>
            <person name="Bloem J."/>
            <person name="Labutti K."/>
            <person name="Salamov A."/>
            <person name="Andreopoulos B."/>
            <person name="Baker S."/>
            <person name="Barry K."/>
            <person name="Bills G."/>
            <person name="Bluhm B."/>
            <person name="Cannon C."/>
            <person name="Castanera R."/>
            <person name="Culley D."/>
            <person name="Daum C."/>
            <person name="Ezra D."/>
            <person name="Gonzalez J."/>
            <person name="Henrissat B."/>
            <person name="Kuo A."/>
            <person name="Liang C."/>
            <person name="Lipzen A."/>
            <person name="Lutzoni F."/>
            <person name="Magnuson J."/>
            <person name="Mondo S."/>
            <person name="Nolan M."/>
            <person name="Ohm R."/>
            <person name="Pangilinan J."/>
            <person name="Park H.-J."/>
            <person name="Ramirez L."/>
            <person name="Alfaro M."/>
            <person name="Sun H."/>
            <person name="Tritt A."/>
            <person name="Yoshinaga Y."/>
            <person name="Zwiers L.-H."/>
            <person name="Turgeon B."/>
            <person name="Goodwin S."/>
            <person name="Spatafora J."/>
            <person name="Crous P."/>
            <person name="Grigoriev I."/>
        </authorList>
    </citation>
    <scope>NUCLEOTIDE SEQUENCE</scope>
    <source>
        <strain evidence="4">CBS 133067</strain>
    </source>
</reference>
<evidence type="ECO:0000256" key="2">
    <source>
        <dbReference type="SAM" id="Phobius"/>
    </source>
</evidence>
<keyword evidence="2" id="KW-0812">Transmembrane</keyword>
<feature type="transmembrane region" description="Helical" evidence="2">
    <location>
        <begin position="247"/>
        <end position="279"/>
    </location>
</feature>
<comment type="caution">
    <text evidence="4">The sequence shown here is derived from an EMBL/GenBank/DDBJ whole genome shotgun (WGS) entry which is preliminary data.</text>
</comment>
<name>A0A9P4MF29_9PEZI</name>
<evidence type="ECO:0000313" key="5">
    <source>
        <dbReference type="Proteomes" id="UP000799772"/>
    </source>
</evidence>